<evidence type="ECO:0000259" key="4">
    <source>
        <dbReference type="Pfam" id="PF00148"/>
    </source>
</evidence>
<proteinExistence type="inferred from homology"/>
<dbReference type="PROSITE" id="PS00699">
    <property type="entry name" value="NITROGENASE_1_1"/>
    <property type="match status" value="1"/>
</dbReference>
<organism evidence="5 6">
    <name type="scientific">Ruficoccus amylovorans</name>
    <dbReference type="NCBI Taxonomy" id="1804625"/>
    <lineage>
        <taxon>Bacteria</taxon>
        <taxon>Pseudomonadati</taxon>
        <taxon>Verrucomicrobiota</taxon>
        <taxon>Opitutia</taxon>
        <taxon>Puniceicoccales</taxon>
        <taxon>Cerasicoccaceae</taxon>
        <taxon>Ruficoccus</taxon>
    </lineage>
</organism>
<dbReference type="InterPro" id="IPR000318">
    <property type="entry name" value="Nase_comp1_CS"/>
</dbReference>
<feature type="domain" description="Nitrogenase/oxidoreductase component 1" evidence="4">
    <location>
        <begin position="23"/>
        <end position="440"/>
    </location>
</feature>
<dbReference type="GO" id="GO:0016163">
    <property type="term" value="F:nitrogenase activity"/>
    <property type="evidence" value="ECO:0007669"/>
    <property type="project" value="InterPro"/>
</dbReference>
<dbReference type="Proteomes" id="UP000546464">
    <property type="component" value="Unassembled WGS sequence"/>
</dbReference>
<comment type="similarity">
    <text evidence="1 3">Belongs to the NifD/NifK/NifE/NifN family.</text>
</comment>
<reference evidence="5 6" key="1">
    <citation type="submission" date="2020-07" db="EMBL/GenBank/DDBJ databases">
        <authorList>
            <person name="Feng X."/>
        </authorList>
    </citation>
    <scope>NUCLEOTIDE SEQUENCE [LARGE SCALE GENOMIC DNA]</scope>
    <source>
        <strain evidence="5 6">JCM31066</strain>
    </source>
</reference>
<dbReference type="PANTHER" id="PTHR33712:SF7">
    <property type="entry name" value="LIGHT-INDEPENDENT PROTOCHLOROPHYLLIDE REDUCTASE SUBUNIT B"/>
    <property type="match status" value="1"/>
</dbReference>
<accession>A0A842HA22</accession>
<protein>
    <submittedName>
        <fullName evidence="5">Nitrogenase molybdenum-iron protein subunit beta</fullName>
    </submittedName>
</protein>
<evidence type="ECO:0000256" key="2">
    <source>
        <dbReference type="ARBA" id="ARBA00023231"/>
    </source>
</evidence>
<dbReference type="InterPro" id="IPR050152">
    <property type="entry name" value="ChlB/BchB/BchZ"/>
</dbReference>
<gene>
    <name evidence="5" type="ORF">H5P28_01620</name>
</gene>
<evidence type="ECO:0000313" key="5">
    <source>
        <dbReference type="EMBL" id="MBC2592948.1"/>
    </source>
</evidence>
<comment type="caution">
    <text evidence="5">The sequence shown here is derived from an EMBL/GenBank/DDBJ whole genome shotgun (WGS) entry which is preliminary data.</text>
</comment>
<dbReference type="Gene3D" id="1.20.89.10">
    <property type="entry name" value="Nitrogenase Molybdenum-iron Protein, subunit B, domain 4"/>
    <property type="match status" value="1"/>
</dbReference>
<evidence type="ECO:0000313" key="6">
    <source>
        <dbReference type="Proteomes" id="UP000546464"/>
    </source>
</evidence>
<keyword evidence="2 3" id="KW-0535">Nitrogen fixation</keyword>
<dbReference type="Pfam" id="PF00148">
    <property type="entry name" value="Oxidored_nitro"/>
    <property type="match status" value="1"/>
</dbReference>
<name>A0A842HA22_9BACT</name>
<dbReference type="InterPro" id="IPR000510">
    <property type="entry name" value="Nase/OxRdtase_comp1"/>
</dbReference>
<dbReference type="SUPFAM" id="SSF53807">
    <property type="entry name" value="Helical backbone' metal receptor"/>
    <property type="match status" value="1"/>
</dbReference>
<evidence type="ECO:0000256" key="1">
    <source>
        <dbReference type="ARBA" id="ARBA00011002"/>
    </source>
</evidence>
<dbReference type="EMBL" id="JACHVB010000012">
    <property type="protein sequence ID" value="MBC2592948.1"/>
    <property type="molecule type" value="Genomic_DNA"/>
</dbReference>
<dbReference type="AlphaFoldDB" id="A0A842HA22"/>
<sequence length="457" mass="50153">MLDGTTSEIRERKALRINPAKTCQPIGAMYAALGINKCMPHSHGSQGCCAYHRSQLTRHHKDPVVATTSSFTEGASVFGGMANLKTAINNIFTIYEPDIIAVHTTCLSEVIGDDIPMIIKKSAEDGIIPEGKLVIHTNTPSFAGSHVTGFANQCTAFVKYLAESAGETKNVVNIMPGWVEPADMREIKRIAEMVGVEYILAPDTSDVLDSPHDGKYHMYPDGGTTIAQLKAMGDSFLTIALGPLASGPAATELEKKCKVPNKVLELPIGVKATDEYVNALRLAGDTTVPSALEKERGRLIDMISDMSQYLHNLRVAIFGDPDHLTSMVSFLVEMGAKPMIVITGTPGKKWETKMQEICAETNPDTQFLAFSDIHYMHQWIKNNPVDLIMGNTFGKYVARTENLPYVRFGFPILDRVGHRAFPTVGYAGGMRIIEKITDAVFDKRDREDPDHEVELVL</sequence>
<keyword evidence="6" id="KW-1185">Reference proteome</keyword>
<dbReference type="Gene3D" id="3.40.50.1980">
    <property type="entry name" value="Nitrogenase molybdenum iron protein domain"/>
    <property type="match status" value="3"/>
</dbReference>
<evidence type="ECO:0000256" key="3">
    <source>
        <dbReference type="RuleBase" id="RU004021"/>
    </source>
</evidence>
<dbReference type="PANTHER" id="PTHR33712">
    <property type="entry name" value="LIGHT-INDEPENDENT PROTOCHLOROPHYLLIDE REDUCTASE SUBUNIT B"/>
    <property type="match status" value="1"/>
</dbReference>